<dbReference type="EMBL" id="UZAH01044064">
    <property type="protein sequence ID" value="VDP63959.1"/>
    <property type="molecule type" value="Genomic_DNA"/>
</dbReference>
<organism evidence="2 3">
    <name type="scientific">Heligmosomoides polygyrus</name>
    <name type="common">Parasitic roundworm</name>
    <dbReference type="NCBI Taxonomy" id="6339"/>
    <lineage>
        <taxon>Eukaryota</taxon>
        <taxon>Metazoa</taxon>
        <taxon>Ecdysozoa</taxon>
        <taxon>Nematoda</taxon>
        <taxon>Chromadorea</taxon>
        <taxon>Rhabditida</taxon>
        <taxon>Rhabditina</taxon>
        <taxon>Rhabditomorpha</taxon>
        <taxon>Strongyloidea</taxon>
        <taxon>Heligmosomidae</taxon>
        <taxon>Heligmosomoides</taxon>
    </lineage>
</organism>
<reference evidence="1 2" key="1">
    <citation type="submission" date="2018-11" db="EMBL/GenBank/DDBJ databases">
        <authorList>
            <consortium name="Pathogen Informatics"/>
        </authorList>
    </citation>
    <scope>NUCLEOTIDE SEQUENCE [LARGE SCALE GENOMIC DNA]</scope>
</reference>
<keyword evidence="2" id="KW-1185">Reference proteome</keyword>
<sequence>MALEQVDVAIEEFRVEVVDDLLHGLSGRGDGPVRTSESGYLGLEVGEVPAGIADARLCLRSFSQHFRPSLLKIFLCRRSA</sequence>
<accession>A0A3P8J5E3</accession>
<dbReference type="Proteomes" id="UP000050761">
    <property type="component" value="Unassembled WGS sequence"/>
</dbReference>
<evidence type="ECO:0000313" key="1">
    <source>
        <dbReference type="EMBL" id="VDP63959.1"/>
    </source>
</evidence>
<dbReference type="OrthoDB" id="5892546at2759"/>
<dbReference type="WBParaSite" id="HPBE_0002743501-mRNA-1">
    <property type="protein sequence ID" value="HPBE_0002743501-mRNA-1"/>
    <property type="gene ID" value="HPBE_0002743501"/>
</dbReference>
<proteinExistence type="predicted"/>
<evidence type="ECO:0000313" key="3">
    <source>
        <dbReference type="WBParaSite" id="HPBE_0002743501-mRNA-1"/>
    </source>
</evidence>
<name>A0A183GXL5_HELPZ</name>
<reference evidence="3" key="2">
    <citation type="submission" date="2019-09" db="UniProtKB">
        <authorList>
            <consortium name="WormBaseParasite"/>
        </authorList>
    </citation>
    <scope>IDENTIFICATION</scope>
</reference>
<dbReference type="AlphaFoldDB" id="A0A183GXL5"/>
<accession>A0A183GXL5</accession>
<gene>
    <name evidence="1" type="ORF">HPBE_LOCUS27434</name>
</gene>
<protein>
    <submittedName>
        <fullName evidence="1 3">Uncharacterized protein</fullName>
    </submittedName>
</protein>
<evidence type="ECO:0000313" key="2">
    <source>
        <dbReference type="Proteomes" id="UP000050761"/>
    </source>
</evidence>